<accession>A0A1D6PC63</accession>
<evidence type="ECO:0000313" key="2">
    <source>
        <dbReference type="EMBL" id="AQL07216.1"/>
    </source>
</evidence>
<dbReference type="EMBL" id="CM000785">
    <property type="protein sequence ID" value="AQL07210.1"/>
    <property type="molecule type" value="Genomic_DNA"/>
</dbReference>
<proteinExistence type="predicted"/>
<reference evidence="2" key="1">
    <citation type="submission" date="2015-12" db="EMBL/GenBank/DDBJ databases">
        <title>Update maize B73 reference genome by single molecule sequencing technologies.</title>
        <authorList>
            <consortium name="Maize Genome Sequencing Project"/>
            <person name="Ware D."/>
        </authorList>
    </citation>
    <scope>NUCLEOTIDE SEQUENCE</scope>
    <source>
        <tissue evidence="2">Seedling</tissue>
    </source>
</reference>
<organism evidence="2">
    <name type="scientific">Zea mays</name>
    <name type="common">Maize</name>
    <dbReference type="NCBI Taxonomy" id="4577"/>
    <lineage>
        <taxon>Eukaryota</taxon>
        <taxon>Viridiplantae</taxon>
        <taxon>Streptophyta</taxon>
        <taxon>Embryophyta</taxon>
        <taxon>Tracheophyta</taxon>
        <taxon>Spermatophyta</taxon>
        <taxon>Magnoliopsida</taxon>
        <taxon>Liliopsida</taxon>
        <taxon>Poales</taxon>
        <taxon>Poaceae</taxon>
        <taxon>PACMAD clade</taxon>
        <taxon>Panicoideae</taxon>
        <taxon>Andropogonodae</taxon>
        <taxon>Andropogoneae</taxon>
        <taxon>Tripsacinae</taxon>
        <taxon>Zea</taxon>
    </lineage>
</organism>
<evidence type="ECO:0000256" key="1">
    <source>
        <dbReference type="SAM" id="MobiDB-lite"/>
    </source>
</evidence>
<dbReference type="EMBL" id="CM000785">
    <property type="protein sequence ID" value="AQL07212.1"/>
    <property type="molecule type" value="Genomic_DNA"/>
</dbReference>
<name>A0A1D6PC63_MAIZE</name>
<dbReference type="AlphaFoldDB" id="A0A1D6PC63"/>
<gene>
    <name evidence="2" type="ORF">ZEAMMB73_Zm00001d047662</name>
</gene>
<sequence length="41" mass="4182">MAGCDGAKSSASMEEEPSTGSGQAGEVTIGWPPARRAWTLT</sequence>
<protein>
    <submittedName>
        <fullName evidence="2">Uncharacterized protein</fullName>
    </submittedName>
</protein>
<feature type="region of interest" description="Disordered" evidence="1">
    <location>
        <begin position="1"/>
        <end position="41"/>
    </location>
</feature>
<dbReference type="EMBL" id="CM000785">
    <property type="protein sequence ID" value="AQL07216.1"/>
    <property type="molecule type" value="Genomic_DNA"/>
</dbReference>